<evidence type="ECO:0000313" key="2">
    <source>
        <dbReference type="Proteomes" id="UP000295391"/>
    </source>
</evidence>
<accession>A0A4R6VNQ5</accession>
<protein>
    <submittedName>
        <fullName evidence="1">Uncharacterized protein DUF4336</fullName>
    </submittedName>
</protein>
<organism evidence="1 2">
    <name type="scientific">Maritalea mobilis</name>
    <dbReference type="NCBI Taxonomy" id="483324"/>
    <lineage>
        <taxon>Bacteria</taxon>
        <taxon>Pseudomonadati</taxon>
        <taxon>Pseudomonadota</taxon>
        <taxon>Alphaproteobacteria</taxon>
        <taxon>Hyphomicrobiales</taxon>
        <taxon>Devosiaceae</taxon>
        <taxon>Maritalea</taxon>
    </lineage>
</organism>
<dbReference type="InterPro" id="IPR025638">
    <property type="entry name" value="DUF4336"/>
</dbReference>
<dbReference type="OrthoDB" id="450111at2"/>
<dbReference type="InterPro" id="IPR036866">
    <property type="entry name" value="RibonucZ/Hydroxyglut_hydro"/>
</dbReference>
<reference evidence="1 2" key="1">
    <citation type="submission" date="2019-03" db="EMBL/GenBank/DDBJ databases">
        <title>Genomic Encyclopedia of Type Strains, Phase III (KMG-III): the genomes of soil and plant-associated and newly described type strains.</title>
        <authorList>
            <person name="Whitman W."/>
        </authorList>
    </citation>
    <scope>NUCLEOTIDE SEQUENCE [LARGE SCALE GENOMIC DNA]</scope>
    <source>
        <strain evidence="1 2">CGMCC 1.7002</strain>
    </source>
</reference>
<name>A0A4R6VNQ5_9HYPH</name>
<dbReference type="RefSeq" id="WP_133572485.1">
    <property type="nucleotide sequence ID" value="NZ_SNYR01000002.1"/>
</dbReference>
<dbReference type="Proteomes" id="UP000295391">
    <property type="component" value="Unassembled WGS sequence"/>
</dbReference>
<evidence type="ECO:0000313" key="1">
    <source>
        <dbReference type="EMBL" id="TDQ63833.1"/>
    </source>
</evidence>
<dbReference type="SUPFAM" id="SSF56281">
    <property type="entry name" value="Metallo-hydrolase/oxidoreductase"/>
    <property type="match status" value="1"/>
</dbReference>
<sequence length="229" mass="26207">MLKSFGDEIWTVDGPQIKAAAGFHYPTRMIIIRLADQSLFVWSPIELTPELREAVNGIGEVRYLIAPNSLHHTYLMDWHHAYPLAKIYAAPGLLAKRKDIRFDGVLADTPNPEWAEQIDQVVMDGNAITKEVVFFHPKSSTVIFTDLLQQMPTDFYSGWRKFVAKLDLMTDDRPQVPRKFRLAFTKKDLARQALKKIQSWPAEKVLMAHGTPVEQDGKAFIEKAFAWLK</sequence>
<dbReference type="PANTHER" id="PTHR33835">
    <property type="entry name" value="YALI0C07656P"/>
    <property type="match status" value="1"/>
</dbReference>
<comment type="caution">
    <text evidence="1">The sequence shown here is derived from an EMBL/GenBank/DDBJ whole genome shotgun (WGS) entry which is preliminary data.</text>
</comment>
<proteinExistence type="predicted"/>
<keyword evidence="2" id="KW-1185">Reference proteome</keyword>
<dbReference type="PANTHER" id="PTHR33835:SF1">
    <property type="entry name" value="METALLO-BETA-LACTAMASE DOMAIN-CONTAINING PROTEIN"/>
    <property type="match status" value="1"/>
</dbReference>
<dbReference type="EMBL" id="SNYR01000002">
    <property type="protein sequence ID" value="TDQ63833.1"/>
    <property type="molecule type" value="Genomic_DNA"/>
</dbReference>
<dbReference type="AlphaFoldDB" id="A0A4R6VNQ5"/>
<dbReference type="Pfam" id="PF14234">
    <property type="entry name" value="DUF4336"/>
    <property type="match status" value="1"/>
</dbReference>
<gene>
    <name evidence="1" type="ORF">ATL17_1841</name>
</gene>